<sequence>MGHELQRLDFEESLHYALHPVDAASVVANSVHADFPAGSLAITQEAFLRCGGMDESYVGWGHEDKAFLRVVIDMTKYYIHGESRFVHLWHPTADRNTGSLERLKKQMKEPPEVIAVRL</sequence>
<dbReference type="AlphaFoldDB" id="A0A2M7FEC1"/>
<dbReference type="Proteomes" id="UP000228497">
    <property type="component" value="Unassembled WGS sequence"/>
</dbReference>
<reference evidence="4" key="1">
    <citation type="submission" date="2017-09" db="EMBL/GenBank/DDBJ databases">
        <title>Depth-based differentiation of microbial function through sediment-hosted aquifers and enrichment of novel symbionts in the deep terrestrial subsurface.</title>
        <authorList>
            <person name="Probst A.J."/>
            <person name="Ladd B."/>
            <person name="Jarett J.K."/>
            <person name="Geller-Mcgrath D.E."/>
            <person name="Sieber C.M.K."/>
            <person name="Emerson J.B."/>
            <person name="Anantharaman K."/>
            <person name="Thomas B.C."/>
            <person name="Malmstrom R."/>
            <person name="Stieglmeier M."/>
            <person name="Klingl A."/>
            <person name="Woyke T."/>
            <person name="Ryan C.M."/>
            <person name="Banfield J.F."/>
        </authorList>
    </citation>
    <scope>NUCLEOTIDE SEQUENCE [LARGE SCALE GENOMIC DNA]</scope>
</reference>
<keyword evidence="1" id="KW-0808">Transferase</keyword>
<evidence type="ECO:0000313" key="4">
    <source>
        <dbReference type="Proteomes" id="UP000228497"/>
    </source>
</evidence>
<dbReference type="Pfam" id="PF02709">
    <property type="entry name" value="Glyco_transf_7C"/>
    <property type="match status" value="1"/>
</dbReference>
<feature type="non-terminal residue" evidence="3">
    <location>
        <position position="118"/>
    </location>
</feature>
<gene>
    <name evidence="3" type="ORF">COW49_00685</name>
</gene>
<name>A0A2M7FEC1_9BACT</name>
<dbReference type="EMBL" id="PFFD01000029">
    <property type="protein sequence ID" value="PIV87238.1"/>
    <property type="molecule type" value="Genomic_DNA"/>
</dbReference>
<accession>A0A2M7FEC1</accession>
<dbReference type="InterPro" id="IPR029044">
    <property type="entry name" value="Nucleotide-diphossugar_trans"/>
</dbReference>
<dbReference type="GO" id="GO:0016740">
    <property type="term" value="F:transferase activity"/>
    <property type="evidence" value="ECO:0007669"/>
    <property type="project" value="UniProtKB-KW"/>
</dbReference>
<feature type="domain" description="Galactosyltransferase C-terminal" evidence="2">
    <location>
        <begin position="36"/>
        <end position="69"/>
    </location>
</feature>
<protein>
    <recommendedName>
        <fullName evidence="2">Galactosyltransferase C-terminal domain-containing protein</fullName>
    </recommendedName>
</protein>
<evidence type="ECO:0000256" key="1">
    <source>
        <dbReference type="ARBA" id="ARBA00022679"/>
    </source>
</evidence>
<evidence type="ECO:0000313" key="3">
    <source>
        <dbReference type="EMBL" id="PIV87238.1"/>
    </source>
</evidence>
<evidence type="ECO:0000259" key="2">
    <source>
        <dbReference type="Pfam" id="PF02709"/>
    </source>
</evidence>
<comment type="caution">
    <text evidence="3">The sequence shown here is derived from an EMBL/GenBank/DDBJ whole genome shotgun (WGS) entry which is preliminary data.</text>
</comment>
<dbReference type="Gene3D" id="3.90.550.10">
    <property type="entry name" value="Spore Coat Polysaccharide Biosynthesis Protein SpsA, Chain A"/>
    <property type="match status" value="1"/>
</dbReference>
<organism evidence="3 4">
    <name type="scientific">Candidatus Kaiserbacteria bacterium CG17_big_fil_post_rev_8_21_14_2_50_51_7</name>
    <dbReference type="NCBI Taxonomy" id="1974613"/>
    <lineage>
        <taxon>Bacteria</taxon>
        <taxon>Candidatus Kaiseribacteriota</taxon>
    </lineage>
</organism>
<dbReference type="SUPFAM" id="SSF53448">
    <property type="entry name" value="Nucleotide-diphospho-sugar transferases"/>
    <property type="match status" value="1"/>
</dbReference>
<proteinExistence type="predicted"/>
<dbReference type="InterPro" id="IPR027791">
    <property type="entry name" value="Galactosyl_T_C"/>
</dbReference>